<feature type="domain" description="Cytochrome c" evidence="6">
    <location>
        <begin position="70"/>
        <end position="154"/>
    </location>
</feature>
<keyword evidence="2 5" id="KW-0479">Metal-binding</keyword>
<dbReference type="InterPro" id="IPR010177">
    <property type="entry name" value="Paired_CXXCH_1"/>
</dbReference>
<sequence length="545" mass="59872">MRTRLPLIAALVVAVLAGAGAALYQFALPGLFSARPTPPAIEVAAATWLLRHSVPARDAARADPLPADEAVIAAGATLFQDKCATCHGFDGRGHTVIGANVYPRVPSLHGLMPTLTDGQAFAYIRDGIRNTAMPAWDLADTQIWQLVTFLRHLPLTAGRMPDRPESVAGAHFVGSAACRGCHQAIYSRWSTTRMANVVRDPRVHPDAIIPDLDKPDPVLTFTRGDIAFVYGSVWKQRYFTRRGTDFFPLPAQWDITNKRWLPYHVPDNADWWAAFYPKDNMQRPTGPLCDGCHSVNYDIRTKTPTEWNVGCEACHGAGSAHVARPTKANIINPARLDYVAASDTCIRCHSQGRPPGNPIGGTYYDWPVGFHQGLRLADFWQLEEHKLGTLTFTHFPDGTAHKNRMQGNDFVQSLMYTRGVTCFSCHDPHGSDNPAMLRARGNTLCLTCHAANTTTGPLAPSIEAHTHHRIDSAGSQCVACHMPKVEETLGKVMVHAHTFRFITPAETESLGIPNPCTLCHTDKTTGWAKAALATWSNRSPWRMAE</sequence>
<dbReference type="PANTHER" id="PTHR35038:SF8">
    <property type="entry name" value="C-TYPE POLYHEME CYTOCHROME OMCC"/>
    <property type="match status" value="1"/>
</dbReference>
<dbReference type="AlphaFoldDB" id="A0A0D6PC52"/>
<dbReference type="Gene3D" id="1.10.760.10">
    <property type="entry name" value="Cytochrome c-like domain"/>
    <property type="match status" value="1"/>
</dbReference>
<evidence type="ECO:0000256" key="2">
    <source>
        <dbReference type="ARBA" id="ARBA00022723"/>
    </source>
</evidence>
<dbReference type="RefSeq" id="WP_084623901.1">
    <property type="nucleotide sequence ID" value="NZ_BANB01000853.1"/>
</dbReference>
<dbReference type="PANTHER" id="PTHR35038">
    <property type="entry name" value="DISSIMILATORY SULFITE REDUCTASE SIRA"/>
    <property type="match status" value="1"/>
</dbReference>
<keyword evidence="4 5" id="KW-0408">Iron</keyword>
<keyword evidence="1 5" id="KW-0349">Heme</keyword>
<dbReference type="GO" id="GO:0020037">
    <property type="term" value="F:heme binding"/>
    <property type="evidence" value="ECO:0007669"/>
    <property type="project" value="InterPro"/>
</dbReference>
<evidence type="ECO:0000313" key="7">
    <source>
        <dbReference type="EMBL" id="GAN78439.1"/>
    </source>
</evidence>
<dbReference type="EMBL" id="BANB01000853">
    <property type="protein sequence ID" value="GAN78439.1"/>
    <property type="molecule type" value="Genomic_DNA"/>
</dbReference>
<keyword evidence="8" id="KW-1185">Reference proteome</keyword>
<evidence type="ECO:0000256" key="5">
    <source>
        <dbReference type="PROSITE-ProRule" id="PRU00433"/>
    </source>
</evidence>
<dbReference type="Gene3D" id="1.10.1130.10">
    <property type="entry name" value="Flavocytochrome C3, Chain A"/>
    <property type="match status" value="3"/>
</dbReference>
<dbReference type="InterPro" id="IPR036909">
    <property type="entry name" value="Cyt_c-like_dom_sf"/>
</dbReference>
<organism evidence="7 8">
    <name type="scientific">Acidisphaera rubrifaciens HS-AP3</name>
    <dbReference type="NCBI Taxonomy" id="1231350"/>
    <lineage>
        <taxon>Bacteria</taxon>
        <taxon>Pseudomonadati</taxon>
        <taxon>Pseudomonadota</taxon>
        <taxon>Alphaproteobacteria</taxon>
        <taxon>Acetobacterales</taxon>
        <taxon>Acetobacteraceae</taxon>
        <taxon>Acidisphaera</taxon>
    </lineage>
</organism>
<dbReference type="PROSITE" id="PS51007">
    <property type="entry name" value="CYTC"/>
    <property type="match status" value="1"/>
</dbReference>
<keyword evidence="3" id="KW-0732">Signal</keyword>
<dbReference type="Pfam" id="PF13442">
    <property type="entry name" value="Cytochrome_CBB3"/>
    <property type="match status" value="1"/>
</dbReference>
<evidence type="ECO:0000259" key="6">
    <source>
        <dbReference type="PROSITE" id="PS51007"/>
    </source>
</evidence>
<dbReference type="InterPro" id="IPR023155">
    <property type="entry name" value="Cyt_c-552/4"/>
</dbReference>
<dbReference type="InterPro" id="IPR009056">
    <property type="entry name" value="Cyt_c-like_dom"/>
</dbReference>
<dbReference type="GO" id="GO:0046872">
    <property type="term" value="F:metal ion binding"/>
    <property type="evidence" value="ECO:0007669"/>
    <property type="project" value="UniProtKB-KW"/>
</dbReference>
<protein>
    <submittedName>
        <fullName evidence="7">Cytochrome multihaem</fullName>
    </submittedName>
</protein>
<dbReference type="SUPFAM" id="SSF46626">
    <property type="entry name" value="Cytochrome c"/>
    <property type="match status" value="1"/>
</dbReference>
<evidence type="ECO:0000313" key="8">
    <source>
        <dbReference type="Proteomes" id="UP000032680"/>
    </source>
</evidence>
<proteinExistence type="predicted"/>
<comment type="caution">
    <text evidence="7">The sequence shown here is derived from an EMBL/GenBank/DDBJ whole genome shotgun (WGS) entry which is preliminary data.</text>
</comment>
<dbReference type="OrthoDB" id="9814800at2"/>
<dbReference type="Pfam" id="PF09699">
    <property type="entry name" value="Paired_CXXCH_1"/>
    <property type="match status" value="1"/>
</dbReference>
<evidence type="ECO:0000256" key="1">
    <source>
        <dbReference type="ARBA" id="ARBA00022617"/>
    </source>
</evidence>
<dbReference type="InterPro" id="IPR036280">
    <property type="entry name" value="Multihaem_cyt_sf"/>
</dbReference>
<accession>A0A0D6PC52</accession>
<gene>
    <name evidence="7" type="ORF">Asru_0855_01</name>
</gene>
<reference evidence="7 8" key="1">
    <citation type="submission" date="2012-11" db="EMBL/GenBank/DDBJ databases">
        <title>Whole genome sequence of Acidisphaera rubrifaciens HS-AP3.</title>
        <authorList>
            <person name="Azuma Y."/>
            <person name="Higashiura N."/>
            <person name="Hirakawa H."/>
            <person name="Matsushita K."/>
        </authorList>
    </citation>
    <scope>NUCLEOTIDE SEQUENCE [LARGE SCALE GENOMIC DNA]</scope>
    <source>
        <strain evidence="7 8">HS-AP3</strain>
    </source>
</reference>
<dbReference type="Pfam" id="PF13435">
    <property type="entry name" value="Cytochrome_C554"/>
    <property type="match status" value="1"/>
</dbReference>
<dbReference type="NCBIfam" id="TIGR01905">
    <property type="entry name" value="paired_CXXCH_1"/>
    <property type="match status" value="1"/>
</dbReference>
<dbReference type="InterPro" id="IPR051829">
    <property type="entry name" value="Multiheme_Cytochr_ET"/>
</dbReference>
<name>A0A0D6PC52_9PROT</name>
<evidence type="ECO:0000256" key="3">
    <source>
        <dbReference type="ARBA" id="ARBA00022729"/>
    </source>
</evidence>
<dbReference type="Proteomes" id="UP000032680">
    <property type="component" value="Unassembled WGS sequence"/>
</dbReference>
<dbReference type="SUPFAM" id="SSF48695">
    <property type="entry name" value="Multiheme cytochromes"/>
    <property type="match status" value="1"/>
</dbReference>
<evidence type="ECO:0000256" key="4">
    <source>
        <dbReference type="ARBA" id="ARBA00023004"/>
    </source>
</evidence>
<dbReference type="GO" id="GO:0009055">
    <property type="term" value="F:electron transfer activity"/>
    <property type="evidence" value="ECO:0007669"/>
    <property type="project" value="InterPro"/>
</dbReference>